<organism evidence="3 4">
    <name type="scientific">Candidatus Magnetoglobus multicellularis str. Araruama</name>
    <dbReference type="NCBI Taxonomy" id="890399"/>
    <lineage>
        <taxon>Bacteria</taxon>
        <taxon>Pseudomonadati</taxon>
        <taxon>Thermodesulfobacteriota</taxon>
        <taxon>Desulfobacteria</taxon>
        <taxon>Desulfobacterales</taxon>
        <taxon>Desulfobacteraceae</taxon>
        <taxon>Candidatus Magnetoglobus</taxon>
    </lineage>
</organism>
<evidence type="ECO:0000313" key="3">
    <source>
        <dbReference type="EMBL" id="ETR68100.1"/>
    </source>
</evidence>
<protein>
    <submittedName>
        <fullName evidence="3">Uncharacterized protein</fullName>
    </submittedName>
</protein>
<dbReference type="AlphaFoldDB" id="A0A1V1NZV0"/>
<feature type="region of interest" description="Disordered" evidence="1">
    <location>
        <begin position="132"/>
        <end position="175"/>
    </location>
</feature>
<keyword evidence="2" id="KW-0812">Transmembrane</keyword>
<dbReference type="Proteomes" id="UP000189670">
    <property type="component" value="Unassembled WGS sequence"/>
</dbReference>
<reference evidence="4" key="1">
    <citation type="submission" date="2012-11" db="EMBL/GenBank/DDBJ databases">
        <authorList>
            <person name="Lucero-Rivera Y.E."/>
            <person name="Tovar-Ramirez D."/>
        </authorList>
    </citation>
    <scope>NUCLEOTIDE SEQUENCE [LARGE SCALE GENOMIC DNA]</scope>
    <source>
        <strain evidence="4">Araruama</strain>
    </source>
</reference>
<evidence type="ECO:0000256" key="1">
    <source>
        <dbReference type="SAM" id="MobiDB-lite"/>
    </source>
</evidence>
<keyword evidence="2" id="KW-1133">Transmembrane helix</keyword>
<feature type="compositionally biased region" description="Polar residues" evidence="1">
    <location>
        <begin position="133"/>
        <end position="153"/>
    </location>
</feature>
<evidence type="ECO:0000313" key="4">
    <source>
        <dbReference type="Proteomes" id="UP000189670"/>
    </source>
</evidence>
<dbReference type="EMBL" id="ATBP01001073">
    <property type="protein sequence ID" value="ETR68100.1"/>
    <property type="molecule type" value="Genomic_DNA"/>
</dbReference>
<accession>A0A1V1NZV0</accession>
<keyword evidence="2" id="KW-0472">Membrane</keyword>
<name>A0A1V1NZV0_9BACT</name>
<evidence type="ECO:0000256" key="2">
    <source>
        <dbReference type="SAM" id="Phobius"/>
    </source>
</evidence>
<proteinExistence type="predicted"/>
<feature type="transmembrane region" description="Helical" evidence="2">
    <location>
        <begin position="190"/>
        <end position="212"/>
    </location>
</feature>
<feature type="transmembrane region" description="Helical" evidence="2">
    <location>
        <begin position="108"/>
        <end position="128"/>
    </location>
</feature>
<feature type="non-terminal residue" evidence="3">
    <location>
        <position position="610"/>
    </location>
</feature>
<gene>
    <name evidence="3" type="ORF">OMM_10876</name>
</gene>
<comment type="caution">
    <text evidence="3">The sequence shown here is derived from an EMBL/GenBank/DDBJ whole genome shotgun (WGS) entry which is preliminary data.</text>
</comment>
<sequence length="610" mass="71293">MNKNLHTTFLPFADFLDHLARSGFEITIDHHVKLHLVLNQFAKERNPNDFKYLIAPIIATNEKRQQAFYEAYDSYFHALPDIETSNIDTPSDPHDASAVTSDKTPKKWIYLILGCFLITICLLFVFYLHNPTEPESSQTKPSVAATEQSSQENMPDETVQFADPLDPPKPTDMSETNRDWLSRLKSYDWALWRLGLIIFAIVYFLLQVYAWHRHSLALQKVRGKKPPIAYPIRVQRSDPDFVKNRSFYQTATRLRERQISDRVKIHVGQTIHKTINAAGFPTFVYQPLTEPPDYLFLINLPHHKDHYAHFIKHVSDRLNQEEIQITTYFFRDDPQICFKNMSSQREMLKDIIPKYKACRLIIMGTGDALLDPLSGELEQWTKMFESFKHRALLSSRHLSEWGMREINLSQLFIVLPATIESLDHCVSQFQMDQDQAQVFEETSRVDMFMPVDQSPKDHIQSLQKWMGDRVIFEWLCACAVYPELHWNLTLYLYNCISDQPLQESSMLALIRLPWFMNGHIPDPMRLELIKCLDKDKLTVVRQAIIQLFDKHSSTLKDHDTFRLNIAIQKWMLNPEDAQLKRDIQEIAIDEQRIIQDYTVLRLLSSVPASP</sequence>